<reference evidence="4" key="3">
    <citation type="submission" date="2020-10" db="UniProtKB">
        <authorList>
            <consortium name="WormBaseParasite"/>
        </authorList>
    </citation>
    <scope>IDENTIFICATION</scope>
</reference>
<name>A0A068X0S5_ECHGR</name>
<dbReference type="WBParaSite" id="EgrG_000317000">
    <property type="protein sequence ID" value="EgrG_000317000"/>
    <property type="gene ID" value="EgrG_000317000"/>
</dbReference>
<evidence type="ECO:0000313" key="2">
    <source>
        <dbReference type="EMBL" id="CDS24334.1"/>
    </source>
</evidence>
<dbReference type="EMBL" id="LK028602">
    <property type="protein sequence ID" value="CDS24334.1"/>
    <property type="molecule type" value="Genomic_DNA"/>
</dbReference>
<gene>
    <name evidence="2" type="ORF">EgrG_000317000</name>
</gene>
<keyword evidence="1" id="KW-0472">Membrane</keyword>
<sequence>MDPDLVDILLKWFYRSTFCLSCLQLSHLMVLLFCNFAFHLLKQQLGKNGFTTPGELSLVGLRSNRHTRRLH</sequence>
<organism evidence="2">
    <name type="scientific">Echinococcus granulosus</name>
    <name type="common">Hydatid tapeworm</name>
    <dbReference type="NCBI Taxonomy" id="6210"/>
    <lineage>
        <taxon>Eukaryota</taxon>
        <taxon>Metazoa</taxon>
        <taxon>Spiralia</taxon>
        <taxon>Lophotrochozoa</taxon>
        <taxon>Platyhelminthes</taxon>
        <taxon>Cestoda</taxon>
        <taxon>Eucestoda</taxon>
        <taxon>Cyclophyllidea</taxon>
        <taxon>Taeniidae</taxon>
        <taxon>Echinococcus</taxon>
        <taxon>Echinococcus granulosus group</taxon>
    </lineage>
</organism>
<protein>
    <submittedName>
        <fullName evidence="2 4">Uncharacterized protein</fullName>
    </submittedName>
</protein>
<evidence type="ECO:0000256" key="1">
    <source>
        <dbReference type="SAM" id="Phobius"/>
    </source>
</evidence>
<dbReference type="Proteomes" id="UP000492820">
    <property type="component" value="Unassembled WGS sequence"/>
</dbReference>
<keyword evidence="1" id="KW-0812">Transmembrane</keyword>
<reference evidence="2" key="2">
    <citation type="submission" date="2014-06" db="EMBL/GenBank/DDBJ databases">
        <authorList>
            <person name="Aslett M."/>
        </authorList>
    </citation>
    <scope>NUCLEOTIDE SEQUENCE</scope>
</reference>
<proteinExistence type="predicted"/>
<reference evidence="2 3" key="1">
    <citation type="journal article" date="2013" name="Nature">
        <title>The genomes of four tapeworm species reveal adaptations to parasitism.</title>
        <authorList>
            <person name="Tsai I.J."/>
            <person name="Zarowiecki M."/>
            <person name="Holroyd N."/>
            <person name="Garciarrubio A."/>
            <person name="Sanchez-Flores A."/>
            <person name="Brooks K.L."/>
            <person name="Tracey A."/>
            <person name="Bobes R.J."/>
            <person name="Fragoso G."/>
            <person name="Sciutto E."/>
            <person name="Aslett M."/>
            <person name="Beasley H."/>
            <person name="Bennett H.M."/>
            <person name="Cai J."/>
            <person name="Camicia F."/>
            <person name="Clark R."/>
            <person name="Cucher M."/>
            <person name="De Silva N."/>
            <person name="Day T.A."/>
            <person name="Deplazes P."/>
            <person name="Estrada K."/>
            <person name="Fernandez C."/>
            <person name="Holland P.W."/>
            <person name="Hou J."/>
            <person name="Hu S."/>
            <person name="Huckvale T."/>
            <person name="Hung S.S."/>
            <person name="Kamenetzky L."/>
            <person name="Keane J.A."/>
            <person name="Kiss F."/>
            <person name="Koziol U."/>
            <person name="Lambert O."/>
            <person name="Liu K."/>
            <person name="Luo X."/>
            <person name="Luo Y."/>
            <person name="Macchiaroli N."/>
            <person name="Nichol S."/>
            <person name="Paps J."/>
            <person name="Parkinson J."/>
            <person name="Pouchkina-Stantcheva N."/>
            <person name="Riddiford N."/>
            <person name="Rosenzvit M."/>
            <person name="Salinas G."/>
            <person name="Wasmuth J.D."/>
            <person name="Zamanian M."/>
            <person name="Zheng Y."/>
            <person name="Cai X."/>
            <person name="Soberon X."/>
            <person name="Olson P.D."/>
            <person name="Laclette J.P."/>
            <person name="Brehm K."/>
            <person name="Berriman M."/>
            <person name="Garciarrubio A."/>
            <person name="Bobes R.J."/>
            <person name="Fragoso G."/>
            <person name="Sanchez-Flores A."/>
            <person name="Estrada K."/>
            <person name="Cevallos M.A."/>
            <person name="Morett E."/>
            <person name="Gonzalez V."/>
            <person name="Portillo T."/>
            <person name="Ochoa-Leyva A."/>
            <person name="Jose M.V."/>
            <person name="Sciutto E."/>
            <person name="Landa A."/>
            <person name="Jimenez L."/>
            <person name="Valdes V."/>
            <person name="Carrero J.C."/>
            <person name="Larralde C."/>
            <person name="Morales-Montor J."/>
            <person name="Limon-Lason J."/>
            <person name="Soberon X."/>
            <person name="Laclette J.P."/>
        </authorList>
    </citation>
    <scope>NUCLEOTIDE SEQUENCE [LARGE SCALE GENOMIC DNA]</scope>
</reference>
<accession>A0A068X0S5</accession>
<evidence type="ECO:0000313" key="3">
    <source>
        <dbReference type="Proteomes" id="UP000492820"/>
    </source>
</evidence>
<feature type="transmembrane region" description="Helical" evidence="1">
    <location>
        <begin position="12"/>
        <end position="38"/>
    </location>
</feature>
<evidence type="ECO:0000313" key="4">
    <source>
        <dbReference type="WBParaSite" id="EgrG_000317000"/>
    </source>
</evidence>
<keyword evidence="1" id="KW-1133">Transmembrane helix</keyword>
<dbReference type="AlphaFoldDB" id="A0A068X0S5"/>